<dbReference type="PROSITE" id="PS51892">
    <property type="entry name" value="SUBTILASE"/>
    <property type="match status" value="1"/>
</dbReference>
<dbReference type="GO" id="GO:0006508">
    <property type="term" value="P:proteolysis"/>
    <property type="evidence" value="ECO:0007669"/>
    <property type="project" value="UniProtKB-KW"/>
</dbReference>
<dbReference type="InterPro" id="IPR015500">
    <property type="entry name" value="Peptidase_S8_subtilisin-rel"/>
</dbReference>
<keyword evidence="3 5" id="KW-0378">Hydrolase</keyword>
<evidence type="ECO:0000256" key="7">
    <source>
        <dbReference type="SAM" id="Phobius"/>
    </source>
</evidence>
<sequence>MPVKLILSAILGLLLTVSSPLTVTAEVISPKLQSVLDRTPSESISVIISLTTDETPVMLAKRLGPRQRSEIVRELTSVSEKNGRPLNQFLSQRNLTSARPLWLVNAMALTVSPELLAELATLSYVEAITLDEEVQLPSHRDADTSSAEWNIGRTGAPLLWQRSYDGRGITIAILDSGVNIEHPDLAGRWRGDAGDWFDPYNGSTEPYDFGGYHGTGVASVALGGHHSGSTIGMAPGASLIAAKLFRDDGTGNLSYIIEALQWVLSPGGNPERAPAVINNSWGFDDEAGNCLSSFGSGSSIYHLRTAIQTIKAAGIFVVSAAGNNGPDAATSVSPANYPESFSVGATWPDNTIAGFSSRGPSACPEDFTYPDLVAPGIAIKVAASGSGDTTSYQQVSGTSFSAPHVTGAAALLLSAANSLGLTLGVTEIDLALKYSATDLGPPGADDAYGFGLLNVANALNLIENKVLPDIAGNTPPSAPRTIIPTADTIFSTTDTITLAWEEATDQDGDELYYVVVVADNPYLNSPLDIGTYGFATTFVGLSLFGIARSRRPGKLIVTMFIPFLLVWLISCGGGGSGSNDSPQTTAYDFSQTIGPLNAGTYYWKVVVNDGRGGVSESAVVRFKVMSSSAP</sequence>
<feature type="transmembrane region" description="Helical" evidence="7">
    <location>
        <begin position="529"/>
        <end position="548"/>
    </location>
</feature>
<keyword evidence="10" id="KW-1185">Reference proteome</keyword>
<dbReference type="PROSITE" id="PS00137">
    <property type="entry name" value="SUBTILASE_HIS"/>
    <property type="match status" value="1"/>
</dbReference>
<dbReference type="RefSeq" id="WP_191153839.1">
    <property type="nucleotide sequence ID" value="NZ_JACWUN010000002.1"/>
</dbReference>
<keyword evidence="7" id="KW-0812">Transmembrane</keyword>
<evidence type="ECO:0000256" key="3">
    <source>
        <dbReference type="ARBA" id="ARBA00022801"/>
    </source>
</evidence>
<keyword evidence="7" id="KW-1133">Transmembrane helix</keyword>
<keyword evidence="7" id="KW-0472">Membrane</keyword>
<evidence type="ECO:0000313" key="9">
    <source>
        <dbReference type="EMBL" id="MBD1399566.1"/>
    </source>
</evidence>
<feature type="domain" description="Peptidase S8/S53" evidence="8">
    <location>
        <begin position="166"/>
        <end position="451"/>
    </location>
</feature>
<dbReference type="AlphaFoldDB" id="A0A8J6QNH5"/>
<keyword evidence="4 5" id="KW-0720">Serine protease</keyword>
<organism evidence="9 10">
    <name type="scientific">Pelovirga terrestris</name>
    <dbReference type="NCBI Taxonomy" id="2771352"/>
    <lineage>
        <taxon>Bacteria</taxon>
        <taxon>Pseudomonadati</taxon>
        <taxon>Thermodesulfobacteriota</taxon>
        <taxon>Desulfuromonadia</taxon>
        <taxon>Geobacterales</taxon>
        <taxon>Geobacteraceae</taxon>
        <taxon>Pelovirga</taxon>
    </lineage>
</organism>
<comment type="caution">
    <text evidence="9">The sequence shown here is derived from an EMBL/GenBank/DDBJ whole genome shotgun (WGS) entry which is preliminary data.</text>
</comment>
<dbReference type="Gene3D" id="3.40.50.200">
    <property type="entry name" value="Peptidase S8/S53 domain"/>
    <property type="match status" value="1"/>
</dbReference>
<evidence type="ECO:0000256" key="1">
    <source>
        <dbReference type="ARBA" id="ARBA00011073"/>
    </source>
</evidence>
<protein>
    <submittedName>
        <fullName evidence="9">S8 family serine peptidase</fullName>
    </submittedName>
</protein>
<dbReference type="InterPro" id="IPR022398">
    <property type="entry name" value="Peptidase_S8_His-AS"/>
</dbReference>
<accession>A0A8J6QNH5</accession>
<evidence type="ECO:0000256" key="6">
    <source>
        <dbReference type="RuleBase" id="RU003355"/>
    </source>
</evidence>
<dbReference type="Proteomes" id="UP000632828">
    <property type="component" value="Unassembled WGS sequence"/>
</dbReference>
<dbReference type="Pfam" id="PF00082">
    <property type="entry name" value="Peptidase_S8"/>
    <property type="match status" value="1"/>
</dbReference>
<evidence type="ECO:0000256" key="5">
    <source>
        <dbReference type="PROSITE-ProRule" id="PRU01240"/>
    </source>
</evidence>
<dbReference type="InterPro" id="IPR023828">
    <property type="entry name" value="Peptidase_S8_Ser-AS"/>
</dbReference>
<evidence type="ECO:0000256" key="4">
    <source>
        <dbReference type="ARBA" id="ARBA00022825"/>
    </source>
</evidence>
<dbReference type="EMBL" id="JACWUN010000002">
    <property type="protein sequence ID" value="MBD1399566.1"/>
    <property type="molecule type" value="Genomic_DNA"/>
</dbReference>
<dbReference type="GO" id="GO:0004252">
    <property type="term" value="F:serine-type endopeptidase activity"/>
    <property type="evidence" value="ECO:0007669"/>
    <property type="project" value="UniProtKB-UniRule"/>
</dbReference>
<dbReference type="SUPFAM" id="SSF52743">
    <property type="entry name" value="Subtilisin-like"/>
    <property type="match status" value="1"/>
</dbReference>
<dbReference type="PRINTS" id="PR00723">
    <property type="entry name" value="SUBTILISIN"/>
</dbReference>
<dbReference type="PANTHER" id="PTHR43806:SF67">
    <property type="entry name" value="EGF-LIKE DOMAIN-CONTAINING PROTEIN"/>
    <property type="match status" value="1"/>
</dbReference>
<proteinExistence type="inferred from homology"/>
<dbReference type="PANTHER" id="PTHR43806">
    <property type="entry name" value="PEPTIDASE S8"/>
    <property type="match status" value="1"/>
</dbReference>
<dbReference type="PROSITE" id="PS00138">
    <property type="entry name" value="SUBTILASE_SER"/>
    <property type="match status" value="1"/>
</dbReference>
<feature type="active site" description="Charge relay system" evidence="5">
    <location>
        <position position="175"/>
    </location>
</feature>
<feature type="active site" description="Charge relay system" evidence="5">
    <location>
        <position position="399"/>
    </location>
</feature>
<evidence type="ECO:0000256" key="2">
    <source>
        <dbReference type="ARBA" id="ARBA00022670"/>
    </source>
</evidence>
<dbReference type="InterPro" id="IPR000209">
    <property type="entry name" value="Peptidase_S8/S53_dom"/>
</dbReference>
<feature type="transmembrane region" description="Helical" evidence="7">
    <location>
        <begin position="555"/>
        <end position="575"/>
    </location>
</feature>
<evidence type="ECO:0000313" key="10">
    <source>
        <dbReference type="Proteomes" id="UP000632828"/>
    </source>
</evidence>
<dbReference type="InterPro" id="IPR023827">
    <property type="entry name" value="Peptidase_S8_Asp-AS"/>
</dbReference>
<evidence type="ECO:0000259" key="8">
    <source>
        <dbReference type="Pfam" id="PF00082"/>
    </source>
</evidence>
<reference evidence="9" key="1">
    <citation type="submission" date="2020-09" db="EMBL/GenBank/DDBJ databases">
        <title>Pelobacter alkaliphilus sp. nov., a novel anaerobic arsenate-reducing bacterium from terrestrial mud volcano.</title>
        <authorList>
            <person name="Khomyakova M.A."/>
            <person name="Merkel A.Y."/>
            <person name="Slobodkin A.I."/>
        </authorList>
    </citation>
    <scope>NUCLEOTIDE SEQUENCE</scope>
    <source>
        <strain evidence="9">M08fum</strain>
    </source>
</reference>
<gene>
    <name evidence="9" type="ORF">ICT70_02680</name>
</gene>
<dbReference type="InterPro" id="IPR036852">
    <property type="entry name" value="Peptidase_S8/S53_dom_sf"/>
</dbReference>
<name>A0A8J6QNH5_9BACT</name>
<feature type="active site" description="Charge relay system" evidence="5">
    <location>
        <position position="213"/>
    </location>
</feature>
<dbReference type="PROSITE" id="PS00136">
    <property type="entry name" value="SUBTILASE_ASP"/>
    <property type="match status" value="1"/>
</dbReference>
<comment type="similarity">
    <text evidence="1 5 6">Belongs to the peptidase S8 family.</text>
</comment>
<keyword evidence="2 5" id="KW-0645">Protease</keyword>
<dbReference type="InterPro" id="IPR050131">
    <property type="entry name" value="Peptidase_S8_subtilisin-like"/>
</dbReference>